<evidence type="ECO:0000313" key="2">
    <source>
        <dbReference type="EMBL" id="GFQ77700.1"/>
    </source>
</evidence>
<dbReference type="OrthoDB" id="5598057at2759"/>
<evidence type="ECO:0000313" key="3">
    <source>
        <dbReference type="Proteomes" id="UP000887116"/>
    </source>
</evidence>
<evidence type="ECO:0000256" key="1">
    <source>
        <dbReference type="SAM" id="MobiDB-lite"/>
    </source>
</evidence>
<gene>
    <name evidence="2" type="ORF">TNCT_521661</name>
</gene>
<organism evidence="2 3">
    <name type="scientific">Trichonephila clavata</name>
    <name type="common">Joro spider</name>
    <name type="synonym">Nephila clavata</name>
    <dbReference type="NCBI Taxonomy" id="2740835"/>
    <lineage>
        <taxon>Eukaryota</taxon>
        <taxon>Metazoa</taxon>
        <taxon>Ecdysozoa</taxon>
        <taxon>Arthropoda</taxon>
        <taxon>Chelicerata</taxon>
        <taxon>Arachnida</taxon>
        <taxon>Araneae</taxon>
        <taxon>Araneomorphae</taxon>
        <taxon>Entelegynae</taxon>
        <taxon>Araneoidea</taxon>
        <taxon>Nephilidae</taxon>
        <taxon>Trichonephila</taxon>
    </lineage>
</organism>
<name>A0A8X6II93_TRICU</name>
<reference evidence="2" key="1">
    <citation type="submission" date="2020-07" db="EMBL/GenBank/DDBJ databases">
        <title>Multicomponent nature underlies the extraordinary mechanical properties of spider dragline silk.</title>
        <authorList>
            <person name="Kono N."/>
            <person name="Nakamura H."/>
            <person name="Mori M."/>
            <person name="Yoshida Y."/>
            <person name="Ohtoshi R."/>
            <person name="Malay A.D."/>
            <person name="Moran D.A.P."/>
            <person name="Tomita M."/>
            <person name="Numata K."/>
            <person name="Arakawa K."/>
        </authorList>
    </citation>
    <scope>NUCLEOTIDE SEQUENCE</scope>
</reference>
<feature type="region of interest" description="Disordered" evidence="1">
    <location>
        <begin position="1"/>
        <end position="20"/>
    </location>
</feature>
<dbReference type="Proteomes" id="UP000887116">
    <property type="component" value="Unassembled WGS sequence"/>
</dbReference>
<keyword evidence="3" id="KW-1185">Reference proteome</keyword>
<feature type="compositionally biased region" description="Polar residues" evidence="1">
    <location>
        <begin position="8"/>
        <end position="17"/>
    </location>
</feature>
<dbReference type="EMBL" id="BMAO01021822">
    <property type="protein sequence ID" value="GFQ77700.1"/>
    <property type="molecule type" value="Genomic_DNA"/>
</dbReference>
<comment type="caution">
    <text evidence="2">The sequence shown here is derived from an EMBL/GenBank/DDBJ whole genome shotgun (WGS) entry which is preliminary data.</text>
</comment>
<protein>
    <submittedName>
        <fullName evidence="2">Uncharacterized protein</fullName>
    </submittedName>
</protein>
<proteinExistence type="predicted"/>
<accession>A0A8X6II93</accession>
<dbReference type="AlphaFoldDB" id="A0A8X6II93"/>
<sequence>MGVEKPDNGSQKCNHGNQPRLPNVVQRLGVILTPVKKNKRSREYDIWNDDQVLRYGYSLGRFIWHFFPGCLE</sequence>